<proteinExistence type="predicted"/>
<reference evidence="1 2" key="1">
    <citation type="journal article" date="2023" name="bioRxiv">
        <title>High-quality genome assemblies of four members of thePodospora anserinaspecies complex.</title>
        <authorList>
            <person name="Ament-Velasquez S.L."/>
            <person name="Vogan A.A."/>
            <person name="Wallerman O."/>
            <person name="Hartmann F."/>
            <person name="Gautier V."/>
            <person name="Silar P."/>
            <person name="Giraud T."/>
            <person name="Johannesson H."/>
        </authorList>
    </citation>
    <scope>NUCLEOTIDE SEQUENCE [LARGE SCALE GENOMIC DNA]</scope>
    <source>
        <strain evidence="1 2">CBS 112042</strain>
    </source>
</reference>
<name>A0ABR0F7S0_9PEZI</name>
<protein>
    <submittedName>
        <fullName evidence="1">Uncharacterized protein</fullName>
    </submittedName>
</protein>
<dbReference type="Proteomes" id="UP001322138">
    <property type="component" value="Unassembled WGS sequence"/>
</dbReference>
<evidence type="ECO:0000313" key="1">
    <source>
        <dbReference type="EMBL" id="KAK4639174.1"/>
    </source>
</evidence>
<gene>
    <name evidence="1" type="ORF">QC761_705824</name>
</gene>
<sequence length="65" mass="7207">MARQQPVVVVLSCTLLDPEKRTRGLCKGGGEMLTVGLPDQDREPRADASLQISRSESEFNFSCWP</sequence>
<dbReference type="EMBL" id="JAFFGZ010000009">
    <property type="protein sequence ID" value="KAK4639174.1"/>
    <property type="molecule type" value="Genomic_DNA"/>
</dbReference>
<accession>A0ABR0F7S0</accession>
<organism evidence="1 2">
    <name type="scientific">Podospora bellae-mahoneyi</name>
    <dbReference type="NCBI Taxonomy" id="2093777"/>
    <lineage>
        <taxon>Eukaryota</taxon>
        <taxon>Fungi</taxon>
        <taxon>Dikarya</taxon>
        <taxon>Ascomycota</taxon>
        <taxon>Pezizomycotina</taxon>
        <taxon>Sordariomycetes</taxon>
        <taxon>Sordariomycetidae</taxon>
        <taxon>Sordariales</taxon>
        <taxon>Podosporaceae</taxon>
        <taxon>Podospora</taxon>
    </lineage>
</organism>
<dbReference type="GeneID" id="87901626"/>
<keyword evidence="2" id="KW-1185">Reference proteome</keyword>
<dbReference type="RefSeq" id="XP_062728150.1">
    <property type="nucleotide sequence ID" value="XM_062882144.1"/>
</dbReference>
<comment type="caution">
    <text evidence="1">The sequence shown here is derived from an EMBL/GenBank/DDBJ whole genome shotgun (WGS) entry which is preliminary data.</text>
</comment>
<evidence type="ECO:0000313" key="2">
    <source>
        <dbReference type="Proteomes" id="UP001322138"/>
    </source>
</evidence>